<proteinExistence type="predicted"/>
<name>A0ABU0IJL7_9HYPH</name>
<evidence type="ECO:0000313" key="2">
    <source>
        <dbReference type="EMBL" id="MDQ0458366.1"/>
    </source>
</evidence>
<dbReference type="RefSeq" id="WP_307160443.1">
    <property type="nucleotide sequence ID" value="NZ_JAUSWH010000030.1"/>
</dbReference>
<organism evidence="2 3">
    <name type="scientific">Rhizobium paknamense</name>
    <dbReference type="NCBI Taxonomy" id="1206817"/>
    <lineage>
        <taxon>Bacteria</taxon>
        <taxon>Pseudomonadati</taxon>
        <taxon>Pseudomonadota</taxon>
        <taxon>Alphaproteobacteria</taxon>
        <taxon>Hyphomicrobiales</taxon>
        <taxon>Rhizobiaceae</taxon>
        <taxon>Rhizobium/Agrobacterium group</taxon>
        <taxon>Rhizobium</taxon>
    </lineage>
</organism>
<dbReference type="Proteomes" id="UP001235269">
    <property type="component" value="Unassembled WGS sequence"/>
</dbReference>
<comment type="caution">
    <text evidence="2">The sequence shown here is derived from an EMBL/GenBank/DDBJ whole genome shotgun (WGS) entry which is preliminary data.</text>
</comment>
<dbReference type="Pfam" id="PF00668">
    <property type="entry name" value="Condensation"/>
    <property type="match status" value="1"/>
</dbReference>
<accession>A0ABU0IJL7</accession>
<dbReference type="InterPro" id="IPR023213">
    <property type="entry name" value="CAT-like_dom_sf"/>
</dbReference>
<evidence type="ECO:0000313" key="3">
    <source>
        <dbReference type="Proteomes" id="UP001235269"/>
    </source>
</evidence>
<feature type="domain" description="Condensation" evidence="1">
    <location>
        <begin position="6"/>
        <end position="322"/>
    </location>
</feature>
<dbReference type="InterPro" id="IPR001242">
    <property type="entry name" value="Condensation_dom"/>
</dbReference>
<dbReference type="Gene3D" id="3.30.559.10">
    <property type="entry name" value="Chloramphenicol acetyltransferase-like domain"/>
    <property type="match status" value="1"/>
</dbReference>
<feature type="non-terminal residue" evidence="2">
    <location>
        <position position="445"/>
    </location>
</feature>
<protein>
    <recommendedName>
        <fullName evidence="1">Condensation domain-containing protein</fullName>
    </recommendedName>
</protein>
<dbReference type="PANTHER" id="PTHR45527">
    <property type="entry name" value="NONRIBOSOMAL PEPTIDE SYNTHETASE"/>
    <property type="match status" value="1"/>
</dbReference>
<sequence length="445" mass="50517">MHGNYQDPYPLTDAQLKVWYGHIFDQTKCSFNIGDLIELMQPIEVDVFERSLDQVVASSDSLRSVFFSDGESVFAALNPNVRARISTVVYNGASEAAFYQMMQRLMQEPFDLSKGPLFAFSYIVWDERRFLLHRYHHLISDGSSFSALIKRAFLIYDAEMGGERVYPVNEPPYRLVHEREAKYKNSPQYSKDQTYWSELARSLVGAGSPSELPLESFESVTAVIDTKTFKLLRNAARELDVSIPVLFTSISLIFCKKLLGVDLEVAIIALGGRSGDDKEVIGLFSRLVPVFPKLLDGWNVQQTTLHVAAILRKSLRHSRYQGPEVDRFVRSGSISSPTINYMKYDYGTAPMRAVRCLGFGPIRGFTINAYERTNLDQLVIELACDDRHGTVDWLNGTLHRFLNFVEIILDNVSQPIGSIELLEDQERHQILVEWNDTSHPVPEAT</sequence>
<dbReference type="SUPFAM" id="SSF52777">
    <property type="entry name" value="CoA-dependent acyltransferases"/>
    <property type="match status" value="2"/>
</dbReference>
<dbReference type="EMBL" id="JAUSWH010000030">
    <property type="protein sequence ID" value="MDQ0458366.1"/>
    <property type="molecule type" value="Genomic_DNA"/>
</dbReference>
<reference evidence="2 3" key="1">
    <citation type="submission" date="2023-07" db="EMBL/GenBank/DDBJ databases">
        <title>Genomic Encyclopedia of Type Strains, Phase IV (KMG-IV): sequencing the most valuable type-strain genomes for metagenomic binning, comparative biology and taxonomic classification.</title>
        <authorList>
            <person name="Goeker M."/>
        </authorList>
    </citation>
    <scope>NUCLEOTIDE SEQUENCE [LARGE SCALE GENOMIC DNA]</scope>
    <source>
        <strain evidence="2 3">DSM 100301</strain>
    </source>
</reference>
<dbReference type="PANTHER" id="PTHR45527:SF1">
    <property type="entry name" value="FATTY ACID SYNTHASE"/>
    <property type="match status" value="1"/>
</dbReference>
<evidence type="ECO:0000259" key="1">
    <source>
        <dbReference type="Pfam" id="PF00668"/>
    </source>
</evidence>
<dbReference type="Gene3D" id="3.30.559.30">
    <property type="entry name" value="Nonribosomal peptide synthetase, condensation domain"/>
    <property type="match status" value="1"/>
</dbReference>
<gene>
    <name evidence="2" type="ORF">QO005_004727</name>
</gene>
<keyword evidence="3" id="KW-1185">Reference proteome</keyword>